<dbReference type="WBParaSite" id="MBELARI_LOCUS16827">
    <property type="protein sequence ID" value="MBELARI_LOCUS16827"/>
    <property type="gene ID" value="MBELARI_LOCUS16827"/>
</dbReference>
<keyword evidence="2" id="KW-1185">Reference proteome</keyword>
<accession>A0AAF3ERT3</accession>
<sequence length="97" mass="11304">MIDSTESPYGTLLKKFVTDPQVIRFVVLSLLMTFAFLIGITLRYWCGHRRKGNNMTNALATINHHKISYRYYNASYQKIESEHHRSSASRVFYANNV</sequence>
<keyword evidence="1" id="KW-1133">Transmembrane helix</keyword>
<dbReference type="Proteomes" id="UP000887575">
    <property type="component" value="Unassembled WGS sequence"/>
</dbReference>
<evidence type="ECO:0000256" key="1">
    <source>
        <dbReference type="SAM" id="Phobius"/>
    </source>
</evidence>
<protein>
    <submittedName>
        <fullName evidence="3">Uncharacterized protein</fullName>
    </submittedName>
</protein>
<dbReference type="AlphaFoldDB" id="A0AAF3ERT3"/>
<evidence type="ECO:0000313" key="2">
    <source>
        <dbReference type="Proteomes" id="UP000887575"/>
    </source>
</evidence>
<organism evidence="2 3">
    <name type="scientific">Mesorhabditis belari</name>
    <dbReference type="NCBI Taxonomy" id="2138241"/>
    <lineage>
        <taxon>Eukaryota</taxon>
        <taxon>Metazoa</taxon>
        <taxon>Ecdysozoa</taxon>
        <taxon>Nematoda</taxon>
        <taxon>Chromadorea</taxon>
        <taxon>Rhabditida</taxon>
        <taxon>Rhabditina</taxon>
        <taxon>Rhabditomorpha</taxon>
        <taxon>Rhabditoidea</taxon>
        <taxon>Rhabditidae</taxon>
        <taxon>Mesorhabditinae</taxon>
        <taxon>Mesorhabditis</taxon>
    </lineage>
</organism>
<name>A0AAF3ERT3_9BILA</name>
<keyword evidence="1" id="KW-0472">Membrane</keyword>
<proteinExistence type="predicted"/>
<feature type="transmembrane region" description="Helical" evidence="1">
    <location>
        <begin position="22"/>
        <end position="45"/>
    </location>
</feature>
<keyword evidence="1" id="KW-0812">Transmembrane</keyword>
<evidence type="ECO:0000313" key="3">
    <source>
        <dbReference type="WBParaSite" id="MBELARI_LOCUS16827"/>
    </source>
</evidence>
<reference evidence="3" key="1">
    <citation type="submission" date="2024-02" db="UniProtKB">
        <authorList>
            <consortium name="WormBaseParasite"/>
        </authorList>
    </citation>
    <scope>IDENTIFICATION</scope>
</reference>